<evidence type="ECO:0000313" key="1">
    <source>
        <dbReference type="EMBL" id="CAG8454835.1"/>
    </source>
</evidence>
<keyword evidence="2" id="KW-1185">Reference proteome</keyword>
<dbReference type="AlphaFoldDB" id="A0A9N8YYR8"/>
<dbReference type="PANTHER" id="PTHR21494:SF0">
    <property type="entry name" value="ACTIVATING SIGNAL COINTEGRATOR 1 COMPLEX SUBUNIT 2"/>
    <property type="match status" value="1"/>
</dbReference>
<reference evidence="1" key="1">
    <citation type="submission" date="2021-06" db="EMBL/GenBank/DDBJ databases">
        <authorList>
            <person name="Kallberg Y."/>
            <person name="Tangrot J."/>
            <person name="Rosling A."/>
        </authorList>
    </citation>
    <scope>NUCLEOTIDE SEQUENCE</scope>
    <source>
        <strain evidence="1">CL551</strain>
    </source>
</reference>
<organism evidence="1 2">
    <name type="scientific">Acaulospora morrowiae</name>
    <dbReference type="NCBI Taxonomy" id="94023"/>
    <lineage>
        <taxon>Eukaryota</taxon>
        <taxon>Fungi</taxon>
        <taxon>Fungi incertae sedis</taxon>
        <taxon>Mucoromycota</taxon>
        <taxon>Glomeromycotina</taxon>
        <taxon>Glomeromycetes</taxon>
        <taxon>Diversisporales</taxon>
        <taxon>Acaulosporaceae</taxon>
        <taxon>Acaulospora</taxon>
    </lineage>
</organism>
<dbReference type="EMBL" id="CAJVPV010000395">
    <property type="protein sequence ID" value="CAG8454835.1"/>
    <property type="molecule type" value="Genomic_DNA"/>
</dbReference>
<proteinExistence type="predicted"/>
<name>A0A9N8YYR8_9GLOM</name>
<dbReference type="Proteomes" id="UP000789342">
    <property type="component" value="Unassembled WGS sequence"/>
</dbReference>
<dbReference type="OrthoDB" id="5577209at2759"/>
<dbReference type="PANTHER" id="PTHR21494">
    <property type="entry name" value="ACTIVATING SIGNAL COINTEGRATOR 1 COMPLEX SUBUNIT 2 ASC-1 COMPLEX SUBUNIT P100"/>
    <property type="match status" value="1"/>
</dbReference>
<dbReference type="GO" id="GO:0043130">
    <property type="term" value="F:ubiquitin binding"/>
    <property type="evidence" value="ECO:0007669"/>
    <property type="project" value="TreeGrafter"/>
</dbReference>
<gene>
    <name evidence="1" type="ORF">AMORRO_LOCUS1091</name>
</gene>
<comment type="caution">
    <text evidence="1">The sequence shown here is derived from an EMBL/GenBank/DDBJ whole genome shotgun (WGS) entry which is preliminary data.</text>
</comment>
<dbReference type="InterPro" id="IPR052586">
    <property type="entry name" value="ASCC2"/>
</dbReference>
<accession>A0A9N8YYR8</accession>
<evidence type="ECO:0000313" key="2">
    <source>
        <dbReference type="Proteomes" id="UP000789342"/>
    </source>
</evidence>
<sequence>MAKNMLFPPYIAKFGSQKITEAQWTTALEVWTTNLSLLLKSKDENFSKLMLRNVSLQKFLETFLGIRAKSRRCSTEQVDSVTDLELDKKVLAILLRLSDPQTVAQETDKSDRLTLTEYLYQKEVISVPWLLDVVSTYGRSNLAHTRRYFDQTMKCVPNLIQDFETHSEVIINYLKAIQEKFQEMATNGDKASKDSTFDPKKVEAVRSYLAYVSDIVITLDCLFTVSKSVAKVFNDKRDFAENSNFLMFIKDFYDNTVPIITNLTAENETKDLVILKHALVSLTYHILDACYFSPIGYTANEDDIYSFTRSDETSGDEAKINEIIEGMLDTLFWFVESSEPEKPVQTFLDAPLLLDLEIEFNLSGKLTRIENEVFDGYPFQKIS</sequence>
<protein>
    <submittedName>
        <fullName evidence="1">15987_t:CDS:1</fullName>
    </submittedName>
</protein>